<dbReference type="SUPFAM" id="SSF56112">
    <property type="entry name" value="Protein kinase-like (PK-like)"/>
    <property type="match status" value="1"/>
</dbReference>
<reference evidence="2 3" key="1">
    <citation type="submission" date="2018-10" db="EMBL/GenBank/DDBJ databases">
        <title>Genomic Encyclopedia of Archaeal and Bacterial Type Strains, Phase II (KMG-II): from individual species to whole genera.</title>
        <authorList>
            <person name="Goeker M."/>
        </authorList>
    </citation>
    <scope>NUCLEOTIDE SEQUENCE [LARGE SCALE GENOMIC DNA]</scope>
    <source>
        <strain evidence="2 3">ATCC 29870</strain>
    </source>
</reference>
<dbReference type="AlphaFoldDB" id="A0A3M0A9I0"/>
<dbReference type="InterPro" id="IPR011009">
    <property type="entry name" value="Kinase-like_dom_sf"/>
</dbReference>
<dbReference type="GO" id="GO:0016301">
    <property type="term" value="F:kinase activity"/>
    <property type="evidence" value="ECO:0007669"/>
    <property type="project" value="UniProtKB-KW"/>
</dbReference>
<evidence type="ECO:0000313" key="2">
    <source>
        <dbReference type="EMBL" id="RMA79055.1"/>
    </source>
</evidence>
<dbReference type="PANTHER" id="PTHR40086:SF1">
    <property type="entry name" value="CELL CYCLE REGULATOR CCRZ"/>
    <property type="match status" value="1"/>
</dbReference>
<gene>
    <name evidence="2" type="ORF">JN00_0102</name>
</gene>
<organism evidence="2 3">
    <name type="scientific">Metamycoplasma subdolum</name>
    <dbReference type="NCBI Taxonomy" id="92407"/>
    <lineage>
        <taxon>Bacteria</taxon>
        <taxon>Bacillati</taxon>
        <taxon>Mycoplasmatota</taxon>
        <taxon>Mycoplasmoidales</taxon>
        <taxon>Metamycoplasmataceae</taxon>
        <taxon>Metamycoplasma</taxon>
    </lineage>
</organism>
<keyword evidence="2" id="KW-0418">Kinase</keyword>
<proteinExistence type="predicted"/>
<keyword evidence="2" id="KW-0808">Transferase</keyword>
<accession>A0A3M0A9I0</accession>
<dbReference type="Proteomes" id="UP000267246">
    <property type="component" value="Unassembled WGS sequence"/>
</dbReference>
<dbReference type="InterPro" id="IPR002575">
    <property type="entry name" value="Aminoglycoside_PTrfase"/>
</dbReference>
<evidence type="ECO:0000313" key="3">
    <source>
        <dbReference type="Proteomes" id="UP000267246"/>
    </source>
</evidence>
<feature type="domain" description="Aminoglycoside phosphotransferase" evidence="1">
    <location>
        <begin position="59"/>
        <end position="201"/>
    </location>
</feature>
<sequence length="250" mass="30260">MTRILLENQGHTNKVYKDEENNLFIKQKSYDGFNHTIDYFLLNNLSFTPKVIKDNKEELVTEWIDAENLEDSFFTDAMLQEFAKDLITLHNSKLKFPKNNIAKRFRTYFKMTQENNVQIEVINKWYRKLSLFIKNIDTSAPTHNDLWPFNLLRTKEKIYFIDWEYSTMGDVHWDLAYFIESANLTKHQEEVFLKAYGDDFEEKYLLVHKILVNALIVLWNRKEKQIVFEDEIYQKRIDKYMNIYLEKYGN</sequence>
<dbReference type="RefSeq" id="WP_404810260.1">
    <property type="nucleotide sequence ID" value="NZ_CP137846.1"/>
</dbReference>
<dbReference type="Pfam" id="PF01636">
    <property type="entry name" value="APH"/>
    <property type="match status" value="1"/>
</dbReference>
<dbReference type="InterPro" id="IPR052077">
    <property type="entry name" value="CcrZ_PhaseVar_Mediator"/>
</dbReference>
<protein>
    <submittedName>
        <fullName evidence="2">Thiamine kinase-like enzyme</fullName>
    </submittedName>
</protein>
<dbReference type="PANTHER" id="PTHR40086">
    <property type="entry name" value="PHOSPHOTRANSFERASE YTMP-RELATED"/>
    <property type="match status" value="1"/>
</dbReference>
<name>A0A3M0A9I0_9BACT</name>
<dbReference type="EMBL" id="REFI01000005">
    <property type="protein sequence ID" value="RMA79055.1"/>
    <property type="molecule type" value="Genomic_DNA"/>
</dbReference>
<evidence type="ECO:0000259" key="1">
    <source>
        <dbReference type="Pfam" id="PF01636"/>
    </source>
</evidence>
<keyword evidence="3" id="KW-1185">Reference proteome</keyword>
<dbReference type="Gene3D" id="3.90.1200.10">
    <property type="match status" value="1"/>
</dbReference>
<comment type="caution">
    <text evidence="2">The sequence shown here is derived from an EMBL/GenBank/DDBJ whole genome shotgun (WGS) entry which is preliminary data.</text>
</comment>